<keyword evidence="6 9" id="KW-0804">Transcription</keyword>
<dbReference type="Pfam" id="PF11635">
    <property type="entry name" value="Med16_N"/>
    <property type="match status" value="1"/>
</dbReference>
<feature type="domain" description="Mediator complex subunit Med16 N-terminal" evidence="11">
    <location>
        <begin position="197"/>
        <end position="528"/>
    </location>
</feature>
<evidence type="ECO:0000259" key="11">
    <source>
        <dbReference type="Pfam" id="PF11635"/>
    </source>
</evidence>
<accession>A0A1L0GDB9</accession>
<evidence type="ECO:0000313" key="13">
    <source>
        <dbReference type="EMBL" id="SGZ54293.1"/>
    </source>
</evidence>
<keyword evidence="4 9" id="KW-0805">Transcription regulation</keyword>
<feature type="compositionally biased region" description="Low complexity" evidence="10">
    <location>
        <begin position="126"/>
        <end position="152"/>
    </location>
</feature>
<evidence type="ECO:0000256" key="10">
    <source>
        <dbReference type="SAM" id="MobiDB-lite"/>
    </source>
</evidence>
<dbReference type="GO" id="GO:0016592">
    <property type="term" value="C:mediator complex"/>
    <property type="evidence" value="ECO:0007669"/>
    <property type="project" value="InterPro"/>
</dbReference>
<comment type="subcellular location">
    <subcellularLocation>
        <location evidence="1 9">Nucleus</location>
    </subcellularLocation>
</comment>
<dbReference type="EMBL" id="LT635759">
    <property type="protein sequence ID" value="SGZ54293.1"/>
    <property type="molecule type" value="Genomic_DNA"/>
</dbReference>
<evidence type="ECO:0000256" key="2">
    <source>
        <dbReference type="ARBA" id="ARBA00006543"/>
    </source>
</evidence>
<evidence type="ECO:0000256" key="4">
    <source>
        <dbReference type="ARBA" id="ARBA00023015"/>
    </source>
</evidence>
<comment type="function">
    <text evidence="9">Component of the Mediator complex, a coactivator involved in the regulated transcription of nearly all RNA polymerase II-dependent genes. Mediator functions as a bridge to convey information from gene-specific regulatory proteins to the basal RNA polymerase II transcription machinery. Mediator is recruited to promoters by direct interactions with regulatory proteins and serves as a scaffold for the assembly of a functional preinitiation complex with RNA polymerase II and the general transcription factors.</text>
</comment>
<proteinExistence type="inferred from homology"/>
<feature type="region of interest" description="Disordered" evidence="10">
    <location>
        <begin position="126"/>
        <end position="175"/>
    </location>
</feature>
<evidence type="ECO:0000256" key="8">
    <source>
        <dbReference type="ARBA" id="ARBA00032015"/>
    </source>
</evidence>
<dbReference type="InterPro" id="IPR048339">
    <property type="entry name" value="Mediator_Med16_C"/>
</dbReference>
<evidence type="ECO:0000256" key="6">
    <source>
        <dbReference type="ARBA" id="ARBA00023163"/>
    </source>
</evidence>
<keyword evidence="14" id="KW-1185">Reference proteome</keyword>
<protein>
    <recommendedName>
        <fullName evidence="3 9">Mediator of RNA polymerase II transcription subunit 16</fullName>
    </recommendedName>
    <alternativeName>
        <fullName evidence="8 9">Mediator complex subunit 16</fullName>
    </alternativeName>
</protein>
<dbReference type="STRING" id="45354.A0A1L0GDB9"/>
<evidence type="ECO:0000256" key="3">
    <source>
        <dbReference type="ARBA" id="ARBA00019614"/>
    </source>
</evidence>
<dbReference type="PANTHER" id="PTHR13224">
    <property type="entry name" value="THYROID HORMONE RECEPTOR-ASSOCIATED PROTEIN-RELATED"/>
    <property type="match status" value="1"/>
</dbReference>
<reference evidence="13 14" key="1">
    <citation type="submission" date="2016-10" db="EMBL/GenBank/DDBJ databases">
        <authorList>
            <person name="de Groot N.N."/>
        </authorList>
    </citation>
    <scope>NUCLEOTIDE SEQUENCE [LARGE SCALE GENOMIC DNA]</scope>
    <source>
        <strain evidence="13 14">CBS 141442</strain>
    </source>
</reference>
<comment type="similarity">
    <text evidence="2 9">Belongs to the Mediator complex subunit 16 family.</text>
</comment>
<dbReference type="Proteomes" id="UP000182334">
    <property type="component" value="Chromosome IV"/>
</dbReference>
<comment type="subunit">
    <text evidence="9">Component of the Mediator complex.</text>
</comment>
<gene>
    <name evidence="9" type="primary">MED16</name>
    <name evidence="13" type="ORF">SAMEA4029010_CIC11G00000004532</name>
</gene>
<feature type="compositionally biased region" description="Polar residues" evidence="10">
    <location>
        <begin position="153"/>
        <end position="163"/>
    </location>
</feature>
<dbReference type="OrthoDB" id="4139168at2759"/>
<organism evidence="13 14">
    <name type="scientific">Sungouiella intermedia</name>
    <dbReference type="NCBI Taxonomy" id="45354"/>
    <lineage>
        <taxon>Eukaryota</taxon>
        <taxon>Fungi</taxon>
        <taxon>Dikarya</taxon>
        <taxon>Ascomycota</taxon>
        <taxon>Saccharomycotina</taxon>
        <taxon>Pichiomycetes</taxon>
        <taxon>Metschnikowiaceae</taxon>
        <taxon>Sungouiella</taxon>
    </lineage>
</organism>
<keyword evidence="7 9" id="KW-0539">Nucleus</keyword>
<evidence type="ECO:0000256" key="9">
    <source>
        <dbReference type="RuleBase" id="RU364149"/>
    </source>
</evidence>
<dbReference type="AlphaFoldDB" id="A0A1L0GDB9"/>
<keyword evidence="5 9" id="KW-0010">Activator</keyword>
<evidence type="ECO:0000256" key="7">
    <source>
        <dbReference type="ARBA" id="ARBA00023242"/>
    </source>
</evidence>
<evidence type="ECO:0000256" key="5">
    <source>
        <dbReference type="ARBA" id="ARBA00023159"/>
    </source>
</evidence>
<dbReference type="PANTHER" id="PTHR13224:SF6">
    <property type="entry name" value="MEDIATOR OF RNA POLYMERASE II TRANSCRIPTION SUBUNIT 16"/>
    <property type="match status" value="1"/>
</dbReference>
<dbReference type="Pfam" id="PF20719">
    <property type="entry name" value="Med16_C"/>
    <property type="match status" value="1"/>
</dbReference>
<dbReference type="InterPro" id="IPR021665">
    <property type="entry name" value="Mediator_Med16_N"/>
</dbReference>
<evidence type="ECO:0000259" key="12">
    <source>
        <dbReference type="Pfam" id="PF20719"/>
    </source>
</evidence>
<feature type="domain" description="Mediator complex subunit 16 C-terminal" evidence="12">
    <location>
        <begin position="882"/>
        <end position="1013"/>
    </location>
</feature>
<evidence type="ECO:0000313" key="14">
    <source>
        <dbReference type="Proteomes" id="UP000182334"/>
    </source>
</evidence>
<name>A0A1L0GDB9_9ASCO</name>
<dbReference type="GO" id="GO:0045893">
    <property type="term" value="P:positive regulation of DNA-templated transcription"/>
    <property type="evidence" value="ECO:0007669"/>
    <property type="project" value="TreeGrafter"/>
</dbReference>
<sequence>MPAANEYPQDSVLPQSHYSWGTQNAISWSKHGFVTYAMPPATSGFNLYMTYLENVDGKDWQLARPQGLTIKPLEDSGVPELSMVQWSNLLTDLAVFDEQGNFYILLAGVGLLSSKGKGNGSLNGNGTSIGASNGHNNGSSNGNGHISGNSNGTAVNGSQNGASKPNPDDLEGPSYELTSYNHTEMIFRDISPTNGPPHSRCVAFKWLGIEKPQIINKAAELALDGRNYSYGVHQHQIPKLAHPIATKQACVALRQNGIFNLYYQGEHKVEYHKLSANLAADGSEGYIYFSHASIGFSADRKIIVVAYEAGSKMVYTYSISVDWGFLVDSAVKQKTDPHYHTPKEGQKLPRMTAQLLHQMAPVPNATGELSAQLMKPSIEVSRLKLIDVVSPYYNVGSDLEILLSYDVISGNAYSSTIFRYHLKDCADSMEDVFANIAGDDPVEKGKVYSLVIQDKMTVGKRLQQINTFVADSLILIIYEDGTIDAVDRSTWAVMGATETPVKDEDMDIKGLSYPQQLKTILDCGFRFPRFREDSAVSGPLMVSISPNMTCMAVQRFGGDTSLELKVMNHPHEAHDTHLTAIGVAYSHAHACYANTSSDDIIVLIREELERLSDPTLSNKLVEQLIIESHRAINFQLNSFSKESVDKLLSNPPMQKLLSLQLAVSEHHTLNRAIRDLAWVVLNLRSTSFGIMFSLSSIYRQISKKKPVEDSLEDSISRAECIILLVGNVKWLIDLIVYLNQELLQLALTRSRPEGSLINIHNSVALPIIMSKVPRLFLMYALSSIGKTHEILKKLQKDLSESNKLFTPMKEALNRFFGACNSLPLNLSIFESFLREVEILVSKEVATRAQLDSSIPLKLEQHLFCLGVIPDGIRNIANMTIERHAASINRDMKLSELYFYDSSWIDVGIATREFPKDERVKEVFKPTQIRLQYSPHESVDALRKVIISASSPITSGGVSVMGRGYDSSNKVRKCTRCRSVSLVADPLVFDAPSTIGLWTMVFQRTCICGSTWVNCS</sequence>
<dbReference type="InterPro" id="IPR048338">
    <property type="entry name" value="Mediator_Med16"/>
</dbReference>
<evidence type="ECO:0000256" key="1">
    <source>
        <dbReference type="ARBA" id="ARBA00004123"/>
    </source>
</evidence>